<sequence>MFTGAVRDATNARYLYVSGSSPSALPAGYEPLYPISRDHKFGFISRSGKVIIEPQFDNIGEMSEGLLPVGIGIVFDDEWEGIVRDGKCGYLAEDGDFPITPQFSQAGSFSEGLAAVRSEGATGATLWGYIDRTGGIVIQPQYGEAWDFAGGVAWVGKRLVYGAIDREGNEVLPFRYDVLETYNCWFNDGLCFVKEGQYDPMGRGPTPSYYFVDKEGKVAIRVAGVDNAAFFDQGVCFARGGGLWGLINRKGEWVVTPRYHSCYTYGQGMAEVAHYSDIVTTFHGKKWIKRCYAKCVYTFSEGLALVEEGGRFGYIDDRGREIIGPQYEKAAFFVEGLAKVRIDGKYGYIDKQNNIVIKPQYDDASDFQEGLAYVKVRGKYGFIDKSGKMVIPPRFREVSQFKYALAPIYEGRKWGYINRAGKVIWRPTI</sequence>
<protein>
    <recommendedName>
        <fullName evidence="3">WG repeat-containing protein</fullName>
    </recommendedName>
</protein>
<comment type="caution">
    <text evidence="1">The sequence shown here is derived from an EMBL/GenBank/DDBJ whole genome shotgun (WGS) entry which is preliminary data.</text>
</comment>
<dbReference type="Proteomes" id="UP000052020">
    <property type="component" value="Unassembled WGS sequence"/>
</dbReference>
<dbReference type="Pfam" id="PF14903">
    <property type="entry name" value="WG_beta_rep"/>
    <property type="match status" value="6"/>
</dbReference>
<dbReference type="PATRIC" id="fig|1704032.3.peg.456"/>
<dbReference type="PANTHER" id="PTHR37841">
    <property type="entry name" value="GLR2918 PROTEIN"/>
    <property type="match status" value="1"/>
</dbReference>
<organism evidence="1 2">
    <name type="scientific">candidate division KD3-62 bacterium DG_56</name>
    <dbReference type="NCBI Taxonomy" id="1704032"/>
    <lineage>
        <taxon>Bacteria</taxon>
        <taxon>candidate division KD3-62</taxon>
    </lineage>
</organism>
<name>A0A0S7XMU1_9BACT</name>
<accession>A0A0S7XMU1</accession>
<dbReference type="SUPFAM" id="SSF69360">
    <property type="entry name" value="Cell wall binding repeat"/>
    <property type="match status" value="1"/>
</dbReference>
<dbReference type="AlphaFoldDB" id="A0A0S7XMU1"/>
<dbReference type="InterPro" id="IPR032774">
    <property type="entry name" value="WG_beta_rep"/>
</dbReference>
<dbReference type="PANTHER" id="PTHR37841:SF1">
    <property type="entry name" value="DUF3298 DOMAIN-CONTAINING PROTEIN"/>
    <property type="match status" value="1"/>
</dbReference>
<evidence type="ECO:0000313" key="1">
    <source>
        <dbReference type="EMBL" id="KPJ63776.1"/>
    </source>
</evidence>
<dbReference type="EMBL" id="LIZY01000063">
    <property type="protein sequence ID" value="KPJ63776.1"/>
    <property type="molecule type" value="Genomic_DNA"/>
</dbReference>
<proteinExistence type="predicted"/>
<reference evidence="1 2" key="1">
    <citation type="journal article" date="2015" name="Microbiome">
        <title>Genomic resolution of linkages in carbon, nitrogen, and sulfur cycling among widespread estuary sediment bacteria.</title>
        <authorList>
            <person name="Baker B.J."/>
            <person name="Lazar C.S."/>
            <person name="Teske A.P."/>
            <person name="Dick G.J."/>
        </authorList>
    </citation>
    <scope>NUCLEOTIDE SEQUENCE [LARGE SCALE GENOMIC DNA]</scope>
    <source>
        <strain evidence="1">DG_56</strain>
    </source>
</reference>
<gene>
    <name evidence="1" type="ORF">AMK68_03170</name>
</gene>
<evidence type="ECO:0000313" key="2">
    <source>
        <dbReference type="Proteomes" id="UP000052020"/>
    </source>
</evidence>
<evidence type="ECO:0008006" key="3">
    <source>
        <dbReference type="Google" id="ProtNLM"/>
    </source>
</evidence>